<dbReference type="Proteomes" id="UP001056978">
    <property type="component" value="Chromosome 13"/>
</dbReference>
<protein>
    <submittedName>
        <fullName evidence="1">Fam-m protein</fullName>
    </submittedName>
</protein>
<organism evidence="1 2">
    <name type="scientific">Plasmodium brasilianum</name>
    <dbReference type="NCBI Taxonomy" id="5824"/>
    <lineage>
        <taxon>Eukaryota</taxon>
        <taxon>Sar</taxon>
        <taxon>Alveolata</taxon>
        <taxon>Apicomplexa</taxon>
        <taxon>Aconoidasida</taxon>
        <taxon>Haemosporida</taxon>
        <taxon>Plasmodiidae</taxon>
        <taxon>Plasmodium</taxon>
        <taxon>Plasmodium (Plasmodium)</taxon>
    </lineage>
</organism>
<dbReference type="EMBL" id="CM043781">
    <property type="protein sequence ID" value="KAI4835999.1"/>
    <property type="molecule type" value="Genomic_DNA"/>
</dbReference>
<proteinExistence type="predicted"/>
<evidence type="ECO:0000313" key="1">
    <source>
        <dbReference type="EMBL" id="KAI4835999.1"/>
    </source>
</evidence>
<reference evidence="1" key="1">
    <citation type="submission" date="2022-06" db="EMBL/GenBank/DDBJ databases">
        <title>The First Complete Genome of the Simian Malaria Parasite Plasmodium brasilianum.</title>
        <authorList>
            <person name="Bajic M."/>
            <person name="Ravishankar S."/>
        </authorList>
    </citation>
    <scope>NUCLEOTIDE SEQUENCE</scope>
    <source>
        <strain evidence="1">Bolivian I</strain>
    </source>
</reference>
<keyword evidence="2" id="KW-1185">Reference proteome</keyword>
<name>A0ACB9Y3P8_PLABR</name>
<evidence type="ECO:0000313" key="2">
    <source>
        <dbReference type="Proteomes" id="UP001056978"/>
    </source>
</evidence>
<gene>
    <name evidence="1" type="ORF">MKS88_005219</name>
</gene>
<comment type="caution">
    <text evidence="1">The sequence shown here is derived from an EMBL/GenBank/DDBJ whole genome shotgun (WGS) entry which is preliminary data.</text>
</comment>
<accession>A0ACB9Y3P8</accession>
<sequence>MEQKIKSNLFINIVMFILLTWICHFYSHVSIFNNPLEQKNKICKTSDIRNNRILARYKQEIGSNRVGLKRKIPNNKEYEKNKQSHACLSINVGGDDRANENKSSANYRRNTYNKKRLVDKLYYINKVRNSVNLDIENLRRSVHYIYILFIAFCATLAILAMILSYYLRNEESLIQLFSGVIAVSVAENGFIKSSDESYTLGRVLKKRTYRLLAEYKEGKGSNIVVLKDMPNYKECKNKDKSNNKKGGILKNGKPNKSLSKKRFYIKLTDYNDGMYDKKYLNFEKKWIRKNDYEIFQEQNKRISDKNLKKIKFRSYGFAVAVFFLFFLFGIGFPILQGLELLKPLQTQLLGLLTIFSFNPTAVQDYICSIFYGVLIIILAIVIITTIPKILINNEEYKKFKLMNVQKEQ</sequence>